<keyword evidence="8 12" id="KW-1133">Transmembrane helix</keyword>
<dbReference type="InterPro" id="IPR011990">
    <property type="entry name" value="TPR-like_helical_dom_sf"/>
</dbReference>
<feature type="transmembrane region" description="Helical" evidence="12">
    <location>
        <begin position="186"/>
        <end position="205"/>
    </location>
</feature>
<keyword evidence="10 12" id="KW-0472">Membrane</keyword>
<evidence type="ECO:0000256" key="3">
    <source>
        <dbReference type="ARBA" id="ARBA00022670"/>
    </source>
</evidence>
<dbReference type="InterPro" id="IPR050083">
    <property type="entry name" value="HtpX_protease"/>
</dbReference>
<feature type="repeat" description="TPR" evidence="11">
    <location>
        <begin position="555"/>
        <end position="588"/>
    </location>
</feature>
<keyword evidence="11" id="KW-0802">TPR repeat</keyword>
<reference evidence="14" key="1">
    <citation type="journal article" date="2020" name="mSystems">
        <title>Genome- and Community-Level Interaction Insights into Carbon Utilization and Element Cycling Functions of Hydrothermarchaeota in Hydrothermal Sediment.</title>
        <authorList>
            <person name="Zhou Z."/>
            <person name="Liu Y."/>
            <person name="Xu W."/>
            <person name="Pan J."/>
            <person name="Luo Z.H."/>
            <person name="Li M."/>
        </authorList>
    </citation>
    <scope>NUCLEOTIDE SEQUENCE [LARGE SCALE GENOMIC DNA]</scope>
    <source>
        <strain evidence="14">HyVt-19</strain>
    </source>
</reference>
<evidence type="ECO:0000256" key="11">
    <source>
        <dbReference type="PROSITE-ProRule" id="PRU00339"/>
    </source>
</evidence>
<dbReference type="PANTHER" id="PTHR43221">
    <property type="entry name" value="PROTEASE HTPX"/>
    <property type="match status" value="1"/>
</dbReference>
<feature type="transmembrane region" description="Helical" evidence="12">
    <location>
        <begin position="337"/>
        <end position="358"/>
    </location>
</feature>
<dbReference type="EMBL" id="DQZW01000004">
    <property type="protein sequence ID" value="HDL89285.1"/>
    <property type="molecule type" value="Genomic_DNA"/>
</dbReference>
<dbReference type="SUPFAM" id="SSF48452">
    <property type="entry name" value="TPR-like"/>
    <property type="match status" value="1"/>
</dbReference>
<feature type="transmembrane region" description="Helical" evidence="12">
    <location>
        <begin position="110"/>
        <end position="129"/>
    </location>
</feature>
<evidence type="ECO:0000256" key="8">
    <source>
        <dbReference type="ARBA" id="ARBA00022989"/>
    </source>
</evidence>
<accession>A0A7C0WUI1</accession>
<feature type="transmembrane region" description="Helical" evidence="12">
    <location>
        <begin position="435"/>
        <end position="453"/>
    </location>
</feature>
<feature type="transmembrane region" description="Helical" evidence="12">
    <location>
        <begin position="71"/>
        <end position="90"/>
    </location>
</feature>
<evidence type="ECO:0000256" key="5">
    <source>
        <dbReference type="ARBA" id="ARBA00022723"/>
    </source>
</evidence>
<dbReference type="Proteomes" id="UP000886355">
    <property type="component" value="Unassembled WGS sequence"/>
</dbReference>
<evidence type="ECO:0000259" key="13">
    <source>
        <dbReference type="Pfam" id="PF01435"/>
    </source>
</evidence>
<feature type="transmembrane region" description="Helical" evidence="12">
    <location>
        <begin position="31"/>
        <end position="50"/>
    </location>
</feature>
<evidence type="ECO:0000256" key="4">
    <source>
        <dbReference type="ARBA" id="ARBA00022692"/>
    </source>
</evidence>
<dbReference type="Gene3D" id="3.30.2010.10">
    <property type="entry name" value="Metalloproteases ('zincins'), catalytic domain"/>
    <property type="match status" value="1"/>
</dbReference>
<feature type="transmembrane region" description="Helical" evidence="12">
    <location>
        <begin position="150"/>
        <end position="166"/>
    </location>
</feature>
<dbReference type="Gene3D" id="1.25.40.10">
    <property type="entry name" value="Tetratricopeptide repeat domain"/>
    <property type="match status" value="1"/>
</dbReference>
<evidence type="ECO:0000256" key="1">
    <source>
        <dbReference type="ARBA" id="ARBA00001947"/>
    </source>
</evidence>
<name>A0A7C0WUI1_9BACT</name>
<keyword evidence="5" id="KW-0479">Metal-binding</keyword>
<dbReference type="AlphaFoldDB" id="A0A7C0WUI1"/>
<protein>
    <recommendedName>
        <fullName evidence="13">Peptidase M48 domain-containing protein</fullName>
    </recommendedName>
</protein>
<evidence type="ECO:0000313" key="14">
    <source>
        <dbReference type="EMBL" id="HDL89285.1"/>
    </source>
</evidence>
<keyword evidence="6" id="KW-0378">Hydrolase</keyword>
<dbReference type="GO" id="GO:0046872">
    <property type="term" value="F:metal ion binding"/>
    <property type="evidence" value="ECO:0007669"/>
    <property type="project" value="UniProtKB-KW"/>
</dbReference>
<evidence type="ECO:0000256" key="10">
    <source>
        <dbReference type="ARBA" id="ARBA00023136"/>
    </source>
</evidence>
<evidence type="ECO:0000256" key="12">
    <source>
        <dbReference type="SAM" id="Phobius"/>
    </source>
</evidence>
<dbReference type="GO" id="GO:0006508">
    <property type="term" value="P:proteolysis"/>
    <property type="evidence" value="ECO:0007669"/>
    <property type="project" value="UniProtKB-KW"/>
</dbReference>
<keyword evidence="7" id="KW-0862">Zinc</keyword>
<proteinExistence type="predicted"/>
<feature type="transmembrane region" description="Helical" evidence="12">
    <location>
        <begin position="294"/>
        <end position="317"/>
    </location>
</feature>
<dbReference type="GO" id="GO:0004222">
    <property type="term" value="F:metalloendopeptidase activity"/>
    <property type="evidence" value="ECO:0007669"/>
    <property type="project" value="InterPro"/>
</dbReference>
<comment type="cofactor">
    <cofactor evidence="1">
        <name>Zn(2+)</name>
        <dbReference type="ChEBI" id="CHEBI:29105"/>
    </cofactor>
</comment>
<dbReference type="SMART" id="SM00028">
    <property type="entry name" value="TPR"/>
    <property type="match status" value="3"/>
</dbReference>
<comment type="caution">
    <text evidence="14">The sequence shown here is derived from an EMBL/GenBank/DDBJ whole genome shotgun (WGS) entry which is preliminary data.</text>
</comment>
<sequence length="604" mass="69379">MYTQIIYFLVVLFVFTTGGNSDKLLLGNKTAFFLTCGQFYLFHLICKYLYGRATKRVWAGLSIPSMAQHAIESLLNIVAIFFLVLLTYVVQVKRFINHFEIFRFSPTLTALVGLCFYFFYLVIMWRHTVRFHQRFAGSNVVSKDYVKQQFVLYAGLLVPWLFLSGISEILEHLLPFRMFQTETGEFILFAFGLVLFVTFGPSLMVKAWRCKPILAGERRAELEKFCKEQGFIVKDLLLWPLLGGKGLTAAVVGFLPRWRYILITPGLYHLLNDDELKAVLAHELGHIKLRHMPFYLLFFVAFSAMLYIYGDVGFLLLMKNSLFLQMVFDNGALSQTVLALVCSVPLLAFLIVYFRFVFGYFIRNCERQADLYSMRMIGNPWSLISAFKKISLASGNIEDLPSWHHYSIRQRIEFLKAAYYYPALGVSHDVSLRRAMVVFAVTFVLLAGGGILLKRSEWYKDQGLDVIIHMLAGEFKQKGVTTGEIYAMYGGYLLEKHRYGEAERVLERGLELYPENAEVLNNLAWLYVTAPEPYRSPEKAVALASKAVKLAPDKPYIWDALAEAYYITAQYEKALNAISRAVKLDSNPYYARQMQKILKALKKQ</sequence>
<dbReference type="Pfam" id="PF01435">
    <property type="entry name" value="Peptidase_M48"/>
    <property type="match status" value="1"/>
</dbReference>
<dbReference type="PANTHER" id="PTHR43221:SF2">
    <property type="entry name" value="PROTEASE HTPX HOMOLOG"/>
    <property type="match status" value="1"/>
</dbReference>
<evidence type="ECO:0000256" key="7">
    <source>
        <dbReference type="ARBA" id="ARBA00022833"/>
    </source>
</evidence>
<dbReference type="InterPro" id="IPR019734">
    <property type="entry name" value="TPR_rpt"/>
</dbReference>
<dbReference type="PROSITE" id="PS50005">
    <property type="entry name" value="TPR"/>
    <property type="match status" value="2"/>
</dbReference>
<dbReference type="InterPro" id="IPR001915">
    <property type="entry name" value="Peptidase_M48"/>
</dbReference>
<feature type="domain" description="Peptidase M48" evidence="13">
    <location>
        <begin position="251"/>
        <end position="415"/>
    </location>
</feature>
<evidence type="ECO:0000256" key="2">
    <source>
        <dbReference type="ARBA" id="ARBA00022475"/>
    </source>
</evidence>
<evidence type="ECO:0000256" key="9">
    <source>
        <dbReference type="ARBA" id="ARBA00023049"/>
    </source>
</evidence>
<keyword evidence="9" id="KW-0482">Metalloprotease</keyword>
<keyword evidence="4 12" id="KW-0812">Transmembrane</keyword>
<gene>
    <name evidence="14" type="ORF">ENG14_00085</name>
</gene>
<keyword evidence="2" id="KW-1003">Cell membrane</keyword>
<keyword evidence="3" id="KW-0645">Protease</keyword>
<feature type="repeat" description="TPR" evidence="11">
    <location>
        <begin position="483"/>
        <end position="516"/>
    </location>
</feature>
<organism evidence="14">
    <name type="scientific">Thermodesulforhabdus norvegica</name>
    <dbReference type="NCBI Taxonomy" id="39841"/>
    <lineage>
        <taxon>Bacteria</taxon>
        <taxon>Pseudomonadati</taxon>
        <taxon>Thermodesulfobacteriota</taxon>
        <taxon>Syntrophobacteria</taxon>
        <taxon>Syntrophobacterales</taxon>
        <taxon>Thermodesulforhabdaceae</taxon>
        <taxon>Thermodesulforhabdus</taxon>
    </lineage>
</organism>
<evidence type="ECO:0000256" key="6">
    <source>
        <dbReference type="ARBA" id="ARBA00022801"/>
    </source>
</evidence>
<dbReference type="CDD" id="cd07345">
    <property type="entry name" value="M48A_Ste24p-like"/>
    <property type="match status" value="1"/>
</dbReference>